<dbReference type="InterPro" id="IPR041677">
    <property type="entry name" value="DNA2/NAM7_AAA_11"/>
</dbReference>
<dbReference type="InterPro" id="IPR047187">
    <property type="entry name" value="SF1_C_Upf1"/>
</dbReference>
<organism evidence="4 5">
    <name type="scientific">Aureococcus anophagefferens</name>
    <name type="common">Harmful bloom alga</name>
    <dbReference type="NCBI Taxonomy" id="44056"/>
    <lineage>
        <taxon>Eukaryota</taxon>
        <taxon>Sar</taxon>
        <taxon>Stramenopiles</taxon>
        <taxon>Ochrophyta</taxon>
        <taxon>Pelagophyceae</taxon>
        <taxon>Pelagomonadales</taxon>
        <taxon>Pelagomonadaceae</taxon>
        <taxon>Aureococcus</taxon>
    </lineage>
</organism>
<feature type="domain" description="DNA2/NAM7 helicase-like C-terminal" evidence="3">
    <location>
        <begin position="646"/>
        <end position="829"/>
    </location>
</feature>
<dbReference type="Gene3D" id="3.40.50.300">
    <property type="entry name" value="P-loop containing nucleotide triphosphate hydrolases"/>
    <property type="match status" value="2"/>
</dbReference>
<dbReference type="PANTHER" id="PTHR10887:SF495">
    <property type="entry name" value="HELICASE SENATAXIN ISOFORM X1-RELATED"/>
    <property type="match status" value="1"/>
</dbReference>
<gene>
    <name evidence="4" type="ORF">SO694_00089093</name>
</gene>
<dbReference type="Pfam" id="PF13086">
    <property type="entry name" value="AAA_11"/>
    <property type="match status" value="1"/>
</dbReference>
<dbReference type="InterPro" id="IPR045055">
    <property type="entry name" value="DNA2/NAM7-like"/>
</dbReference>
<dbReference type="InterPro" id="IPR041679">
    <property type="entry name" value="DNA2/NAM7-like_C"/>
</dbReference>
<comment type="caution">
    <text evidence="4">The sequence shown here is derived from an EMBL/GenBank/DDBJ whole genome shotgun (WGS) entry which is preliminary data.</text>
</comment>
<dbReference type="SUPFAM" id="SSF52540">
    <property type="entry name" value="P-loop containing nucleoside triphosphate hydrolases"/>
    <property type="match status" value="1"/>
</dbReference>
<evidence type="ECO:0000259" key="3">
    <source>
        <dbReference type="Pfam" id="PF13087"/>
    </source>
</evidence>
<dbReference type="Pfam" id="PF04577">
    <property type="entry name" value="Glyco_transf_61"/>
    <property type="match status" value="1"/>
</dbReference>
<sequence>MPPKNKRPKLQGSAAASCESAESIRRAALRELLAWEPVRGDVDEAERPAPVLASAAGYVSAWVGTWLRETRCEVGAELADAPRAKQNVGVGVAGRGREGDRGPLVAVVVNGFPDGKENDLLAITYKGVERLCLLTSGHRRGDNCCQATMSRCACRALLGGEDHVREATCAVVRCLTPALRELDGIAKFGELPEPLRLALLPDRDDAEPLLLPGDPQGSRPPARDDVAASAACGAFLDKACGGRGFSEHARAAANASQLGAVVAALGGFAGDESVVSLIQGPPGTGKTTTLVLLVNALHLSHFRAYYEGVRSAARVDVEDAVVAGGPAPLASLHWVERLEALRPRILVAAPSNVAVDNVVEKIVEKQFSGMAGERYRPDVVRVGAPPKSRDRPGVATLDARVDDVLRRDVRELEDLRKRAARDRDRALRSAEAARARLRLFAAAPPQLPRDWEARVFPPPPDPKALGGGPLPDVNPQPPYLYYVDHARQRTSKSAPLLGALDAAFDLARVSPEMDCCLTWLHAALEAGVRAKFDGECYRCALACKRPDDRGSVAPVDAARRQLAARVLHGAEIVCATLHGAGHRSLDDAKRPFRAVVVDEAGNAREPATLCALARCAGAPDAKVVLVGDHRQLAATRKARGEAWAGASLFERLMPSTNSHLLDTQYRMHYAISRYASLASYGGRLRDGRPRGDFDEKRSGPLGAVDALAPLTFLNLATSAEARGAASRSNEQEARLARNVYDVLRSAARGDVGVISFYRDQLRVLRRAFDGAAGDPEINTVDAFQGREKDFILLSCVRADGAGVGFLRDARRLNVALTRAKHGVVVIGSEATLRSDARWRFLLDYARDRGSARFERDCEAKWGSGLVESYRSSAAAYCDGGGSSLVCYASRLEHNGKLGHFCVGKNLVVDFAKVAGGTSSTKPGGNARYHAFGAGALAGTCEKTAAWDAAAFMPHAAPLLRGMAFEADAAGARDEAGTTYLMARDEDGENMFHSAADFLNAYLVSRVLGSDRSDWVTVLFDRMPDFAYTSLIEKTFSRRGPPRRAADYGGRVRFETLVFHLESPAGIGIMTCRRSSLWLGYRNAVLDGFGLLDAAPPKAPHVVLSVRRRTAAKNVGRVFADEAALAGVLAEGNAMTSEVVDLGSLSFEDQIRKMRSTNVLVGAHGAGLMHVLFLADEAVLLEIHPSYRLDRHFRLAARMVGALYLPMRSTGQVSCKGTSDAIPVDANEFRAALDGAVRAARSFDDGVSECGLTCDARILALDESNAGHLPPGAKGLSTKFPC</sequence>
<keyword evidence="5" id="KW-1185">Reference proteome</keyword>
<protein>
    <submittedName>
        <fullName evidence="4">Senataxin</fullName>
    </submittedName>
</protein>
<proteinExistence type="predicted"/>
<accession>A0ABR1FJ39</accession>
<feature type="domain" description="Glycosyltransferase 61 catalytic" evidence="1">
    <location>
        <begin position="1100"/>
        <end position="1179"/>
    </location>
</feature>
<feature type="domain" description="DNA2/NAM7 helicase helicase" evidence="2">
    <location>
        <begin position="254"/>
        <end position="636"/>
    </location>
</feature>
<dbReference type="Pfam" id="PF13087">
    <property type="entry name" value="AAA_12"/>
    <property type="match status" value="1"/>
</dbReference>
<name>A0ABR1FJ39_AURAN</name>
<dbReference type="PANTHER" id="PTHR10887">
    <property type="entry name" value="DNA2/NAM7 HELICASE FAMILY"/>
    <property type="match status" value="1"/>
</dbReference>
<dbReference type="Proteomes" id="UP001363151">
    <property type="component" value="Unassembled WGS sequence"/>
</dbReference>
<dbReference type="InterPro" id="IPR027417">
    <property type="entry name" value="P-loop_NTPase"/>
</dbReference>
<evidence type="ECO:0000313" key="5">
    <source>
        <dbReference type="Proteomes" id="UP001363151"/>
    </source>
</evidence>
<evidence type="ECO:0000259" key="2">
    <source>
        <dbReference type="Pfam" id="PF13086"/>
    </source>
</evidence>
<evidence type="ECO:0000313" key="4">
    <source>
        <dbReference type="EMBL" id="KAK7231801.1"/>
    </source>
</evidence>
<evidence type="ECO:0000259" key="1">
    <source>
        <dbReference type="Pfam" id="PF04577"/>
    </source>
</evidence>
<dbReference type="InterPro" id="IPR049625">
    <property type="entry name" value="Glyco_transf_61_cat"/>
</dbReference>
<reference evidence="4 5" key="1">
    <citation type="submission" date="2024-03" db="EMBL/GenBank/DDBJ databases">
        <title>Aureococcus anophagefferens CCMP1851 and Kratosvirus quantuckense: Draft genome of a second virus-susceptible host strain in the model system.</title>
        <authorList>
            <person name="Chase E."/>
            <person name="Truchon A.R."/>
            <person name="Schepens W."/>
            <person name="Wilhelm S.W."/>
        </authorList>
    </citation>
    <scope>NUCLEOTIDE SEQUENCE [LARGE SCALE GENOMIC DNA]</scope>
    <source>
        <strain evidence="4 5">CCMP1851</strain>
    </source>
</reference>
<dbReference type="CDD" id="cd18808">
    <property type="entry name" value="SF1_C_Upf1"/>
    <property type="match status" value="1"/>
</dbReference>
<dbReference type="EMBL" id="JBBJCI010000374">
    <property type="protein sequence ID" value="KAK7231801.1"/>
    <property type="molecule type" value="Genomic_DNA"/>
</dbReference>